<comment type="caution">
    <text evidence="1">The sequence shown here is derived from an EMBL/GenBank/DDBJ whole genome shotgun (WGS) entry which is preliminary data.</text>
</comment>
<dbReference type="EMBL" id="VSKL01000001">
    <property type="protein sequence ID" value="TYB75130.1"/>
    <property type="molecule type" value="Genomic_DNA"/>
</dbReference>
<proteinExistence type="predicted"/>
<sequence>MKEFLILVILFLTLSCEETVTESRNYPRDNNSDIFLIKKIDLDTTNFNFKQITSWVSGNDYSNRLSLIEIIDGGVKKRIFPHSYAGCFFSERNIIRIKSDSILKDSGYPIDYLKPILSEHYLNIPKNYPYSKSSQFAMVEITIDTSKTATELKNLLIKVTQTFDEINAVNKDSLELRIYFDYFRQMPSPPAPPRNLEPVIDY</sequence>
<reference evidence="1 2" key="1">
    <citation type="submission" date="2019-08" db="EMBL/GenBank/DDBJ databases">
        <title>Genomes of Antarctic Bizionia species.</title>
        <authorList>
            <person name="Bowman J.P."/>
        </authorList>
    </citation>
    <scope>NUCLEOTIDE SEQUENCE [LARGE SCALE GENOMIC DNA]</scope>
    <source>
        <strain evidence="1 2">APA-1</strain>
    </source>
</reference>
<dbReference type="RefSeq" id="WP_066254499.1">
    <property type="nucleotide sequence ID" value="NZ_VSKL01000001.1"/>
</dbReference>
<dbReference type="OrthoDB" id="1202716at2"/>
<organism evidence="1 2">
    <name type="scientific">Bizionia algoritergicola</name>
    <dbReference type="NCBI Taxonomy" id="291187"/>
    <lineage>
        <taxon>Bacteria</taxon>
        <taxon>Pseudomonadati</taxon>
        <taxon>Bacteroidota</taxon>
        <taxon>Flavobacteriia</taxon>
        <taxon>Flavobacteriales</taxon>
        <taxon>Flavobacteriaceae</taxon>
        <taxon>Bizionia</taxon>
    </lineage>
</organism>
<protein>
    <submittedName>
        <fullName evidence="1">Uncharacterized protein</fullName>
    </submittedName>
</protein>
<keyword evidence="2" id="KW-1185">Reference proteome</keyword>
<dbReference type="Proteomes" id="UP000324358">
    <property type="component" value="Unassembled WGS sequence"/>
</dbReference>
<evidence type="ECO:0000313" key="1">
    <source>
        <dbReference type="EMBL" id="TYB75130.1"/>
    </source>
</evidence>
<gene>
    <name evidence="1" type="ORF">ES675_03085</name>
</gene>
<evidence type="ECO:0000313" key="2">
    <source>
        <dbReference type="Proteomes" id="UP000324358"/>
    </source>
</evidence>
<dbReference type="AlphaFoldDB" id="A0A5D0R0S1"/>
<dbReference type="PROSITE" id="PS51257">
    <property type="entry name" value="PROKAR_LIPOPROTEIN"/>
    <property type="match status" value="1"/>
</dbReference>
<name>A0A5D0R0S1_9FLAO</name>
<accession>A0A5D0R0S1</accession>